<accession>A0ACC0HT42</accession>
<name>A0ACC0HT42_9ERIC</name>
<evidence type="ECO:0000313" key="2">
    <source>
        <dbReference type="Proteomes" id="UP001060215"/>
    </source>
</evidence>
<organism evidence="1 2">
    <name type="scientific">Camellia lanceoleosa</name>
    <dbReference type="NCBI Taxonomy" id="1840588"/>
    <lineage>
        <taxon>Eukaryota</taxon>
        <taxon>Viridiplantae</taxon>
        <taxon>Streptophyta</taxon>
        <taxon>Embryophyta</taxon>
        <taxon>Tracheophyta</taxon>
        <taxon>Spermatophyta</taxon>
        <taxon>Magnoliopsida</taxon>
        <taxon>eudicotyledons</taxon>
        <taxon>Gunneridae</taxon>
        <taxon>Pentapetalae</taxon>
        <taxon>asterids</taxon>
        <taxon>Ericales</taxon>
        <taxon>Theaceae</taxon>
        <taxon>Camellia</taxon>
    </lineage>
</organism>
<protein>
    <submittedName>
        <fullName evidence="1">Laccase-7</fullName>
    </submittedName>
</protein>
<evidence type="ECO:0000313" key="1">
    <source>
        <dbReference type="EMBL" id="KAI8015883.1"/>
    </source>
</evidence>
<dbReference type="Proteomes" id="UP001060215">
    <property type="component" value="Chromosome 4"/>
</dbReference>
<proteinExistence type="predicted"/>
<keyword evidence="2" id="KW-1185">Reference proteome</keyword>
<comment type="caution">
    <text evidence="1">The sequence shown here is derived from an EMBL/GenBank/DDBJ whole genome shotgun (WGS) entry which is preliminary data.</text>
</comment>
<reference evidence="1 2" key="1">
    <citation type="journal article" date="2022" name="Plant J.">
        <title>Chromosome-level genome of Camellia lanceoleosa provides a valuable resource for understanding genome evolution and self-incompatibility.</title>
        <authorList>
            <person name="Gong W."/>
            <person name="Xiao S."/>
            <person name="Wang L."/>
            <person name="Liao Z."/>
            <person name="Chang Y."/>
            <person name="Mo W."/>
            <person name="Hu G."/>
            <person name="Li W."/>
            <person name="Zhao G."/>
            <person name="Zhu H."/>
            <person name="Hu X."/>
            <person name="Ji K."/>
            <person name="Xiang X."/>
            <person name="Song Q."/>
            <person name="Yuan D."/>
            <person name="Jin S."/>
            <person name="Zhang L."/>
        </authorList>
    </citation>
    <scope>NUCLEOTIDE SEQUENCE [LARGE SCALE GENOMIC DNA]</scope>
    <source>
        <strain evidence="1">SQ_2022a</strain>
    </source>
</reference>
<sequence length="511" mass="55783">MALARPLFLLACAFAFLASSLSSAAVVEHTFYVQNLTVQLLCHRRVITAVNGSLPGPIIQVHEGDVLIVHVFNKHGIFQLLSGWADGPEYATQCPILPGNSYTYRFAITGQEGTLWWHAHVQWLRATVHGALIIRPRVGHSYPFPNPQKEFPILLGEWWNANVIDVENQGLASGSAPNISDAFTINGRPGNQYPCSSNRTYKIEVVKGKTYLLRIINAALNNQLFFKIANHNMTVVAVDASYTVPIVSGVVVITGQTTAFSSVDQPPTSYSIAAHVYASAAGVPFDSTTTTGIIIYENATLSTPQMPVLPAFNGTPTAHKFSSNLIGLVDGPHWTPVPLEIDEQMFVTVGLGLVACGGTANATCAGPFQQRLGASMNNASFQFPTKLSMLQAFFNNVDGIYTLTFQINHHWCLTTQIQYDFNGSIIMTTKSTKVKQVKFNSTIDCDHEPDLGWYREPPIHLHGFNFHVLAQGFGNYDPISDPKSSTSSIANRNTIGVPVEVEFINSNKQSG</sequence>
<dbReference type="EMBL" id="CM045761">
    <property type="protein sequence ID" value="KAI8015883.1"/>
    <property type="molecule type" value="Genomic_DNA"/>
</dbReference>
<gene>
    <name evidence="1" type="ORF">LOK49_LG05G00370</name>
</gene>